<protein>
    <submittedName>
        <fullName evidence="1">Uncharacterized protein</fullName>
    </submittedName>
</protein>
<sequence>MTYSLPPGSIEELAAFLRAQSELTTKGEDLCLDVGALLISDDDDISPSSSSSSPYEEGAWEAEWSPFEVSFGGQTNLWSNDDSCSEPTITSFPPRLPTYRRRNRGYRGYRCPEDRGEPMRRLAMWNLQKEHDAFLSIDTRVRAERGETEKALEERVLAIDNLQTCTRLTRSLYLRKSEKAIVGHRVAPMKDNLNMRKVIYHKVRAYEELFLKTKVYSPMLGL</sequence>
<gene>
    <name evidence="1" type="ORF">H2200_009751</name>
</gene>
<evidence type="ECO:0000313" key="1">
    <source>
        <dbReference type="EMBL" id="KAJ9605902.1"/>
    </source>
</evidence>
<reference evidence="1" key="1">
    <citation type="submission" date="2022-10" db="EMBL/GenBank/DDBJ databases">
        <title>Culturing micro-colonial fungi from biological soil crusts in the Mojave desert and describing Neophaeococcomyces mojavensis, and introducing the new genera and species Taxawa tesnikishii.</title>
        <authorList>
            <person name="Kurbessoian T."/>
            <person name="Stajich J.E."/>
        </authorList>
    </citation>
    <scope>NUCLEOTIDE SEQUENCE</scope>
    <source>
        <strain evidence="1">TK_41</strain>
    </source>
</reference>
<dbReference type="Proteomes" id="UP001172673">
    <property type="component" value="Unassembled WGS sequence"/>
</dbReference>
<name>A0AA39CF61_9EURO</name>
<keyword evidence="2" id="KW-1185">Reference proteome</keyword>
<organism evidence="1 2">
    <name type="scientific">Cladophialophora chaetospira</name>
    <dbReference type="NCBI Taxonomy" id="386627"/>
    <lineage>
        <taxon>Eukaryota</taxon>
        <taxon>Fungi</taxon>
        <taxon>Dikarya</taxon>
        <taxon>Ascomycota</taxon>
        <taxon>Pezizomycotina</taxon>
        <taxon>Eurotiomycetes</taxon>
        <taxon>Chaetothyriomycetidae</taxon>
        <taxon>Chaetothyriales</taxon>
        <taxon>Herpotrichiellaceae</taxon>
        <taxon>Cladophialophora</taxon>
    </lineage>
</organism>
<dbReference type="AlphaFoldDB" id="A0AA39CF61"/>
<evidence type="ECO:0000313" key="2">
    <source>
        <dbReference type="Proteomes" id="UP001172673"/>
    </source>
</evidence>
<accession>A0AA39CF61</accession>
<dbReference type="EMBL" id="JAPDRK010000015">
    <property type="protein sequence ID" value="KAJ9605902.1"/>
    <property type="molecule type" value="Genomic_DNA"/>
</dbReference>
<proteinExistence type="predicted"/>
<comment type="caution">
    <text evidence="1">The sequence shown here is derived from an EMBL/GenBank/DDBJ whole genome shotgun (WGS) entry which is preliminary data.</text>
</comment>